<comment type="caution">
    <text evidence="14">The sequence shown here is derived from an EMBL/GenBank/DDBJ whole genome shotgun (WGS) entry which is preliminary data.</text>
</comment>
<dbReference type="NCBIfam" id="NF001138">
    <property type="entry name" value="PRK00143.1"/>
    <property type="match status" value="1"/>
</dbReference>
<dbReference type="FunFam" id="2.30.30.280:FF:000001">
    <property type="entry name" value="tRNA-specific 2-thiouridylase MnmA"/>
    <property type="match status" value="1"/>
</dbReference>
<feature type="domain" description="tRNA-specific 2-thiouridylase MnmA-like central" evidence="13">
    <location>
        <begin position="240"/>
        <end position="310"/>
    </location>
</feature>
<comment type="function">
    <text evidence="1">Catalyzes the 2-thiolation of uridine at the wobble position (U34) of mitochondrial tRNA(Lys), tRNA(Glu) and tRNA(Gln). Required for the formation of 5-taurinomethyl-2-thiouridine (tm5s2U) of mitochondrial tRNA(Lys), tRNA(Glu), and tRNA(Gln) at the wobble position. ATP is required to activate the C2 atom of the wobble base.</text>
</comment>
<keyword evidence="10" id="KW-1015">Disulfide bond</keyword>
<gene>
    <name evidence="14" type="ORF">DAKH74_038800</name>
</gene>
<evidence type="ECO:0000256" key="3">
    <source>
        <dbReference type="ARBA" id="ARBA00011953"/>
    </source>
</evidence>
<keyword evidence="6" id="KW-0819">tRNA processing</keyword>
<evidence type="ECO:0000313" key="15">
    <source>
        <dbReference type="Proteomes" id="UP001377567"/>
    </source>
</evidence>
<organism evidence="14 15">
    <name type="scientific">Maudiozyma humilis</name>
    <name type="common">Sour dough yeast</name>
    <name type="synonym">Kazachstania humilis</name>
    <dbReference type="NCBI Taxonomy" id="51915"/>
    <lineage>
        <taxon>Eukaryota</taxon>
        <taxon>Fungi</taxon>
        <taxon>Dikarya</taxon>
        <taxon>Ascomycota</taxon>
        <taxon>Saccharomycotina</taxon>
        <taxon>Saccharomycetes</taxon>
        <taxon>Saccharomycetales</taxon>
        <taxon>Saccharomycetaceae</taxon>
        <taxon>Maudiozyma</taxon>
    </lineage>
</organism>
<dbReference type="GO" id="GO:0016783">
    <property type="term" value="F:sulfurtransferase activity"/>
    <property type="evidence" value="ECO:0007669"/>
    <property type="project" value="InterPro"/>
</dbReference>
<name>A0AAV5S091_MAUHU</name>
<dbReference type="Gene3D" id="2.30.30.280">
    <property type="entry name" value="Adenine nucleotide alpha hydrolases-like domains"/>
    <property type="match status" value="1"/>
</dbReference>
<dbReference type="InterPro" id="IPR046885">
    <property type="entry name" value="MnmA-like_C"/>
</dbReference>
<comment type="similarity">
    <text evidence="2">Belongs to the MnmA/TRMU family.</text>
</comment>
<reference evidence="14 15" key="1">
    <citation type="journal article" date="2023" name="Elife">
        <title>Identification of key yeast species and microbe-microbe interactions impacting larval growth of Drosophila in the wild.</title>
        <authorList>
            <person name="Mure A."/>
            <person name="Sugiura Y."/>
            <person name="Maeda R."/>
            <person name="Honda K."/>
            <person name="Sakurai N."/>
            <person name="Takahashi Y."/>
            <person name="Watada M."/>
            <person name="Katoh T."/>
            <person name="Gotoh A."/>
            <person name="Gotoh Y."/>
            <person name="Taniguchi I."/>
            <person name="Nakamura K."/>
            <person name="Hayashi T."/>
            <person name="Katayama T."/>
            <person name="Uemura T."/>
            <person name="Hattori Y."/>
        </authorList>
    </citation>
    <scope>NUCLEOTIDE SEQUENCE [LARGE SCALE GENOMIC DNA]</scope>
    <source>
        <strain evidence="14 15">KH-74</strain>
    </source>
</reference>
<dbReference type="InterPro" id="IPR014729">
    <property type="entry name" value="Rossmann-like_a/b/a_fold"/>
</dbReference>
<comment type="catalytic activity">
    <reaction evidence="11">
        <text>5-taurinomethyluridine(34) in tRNA + S-sulfanyl-L-cysteinyl-[protein] + AH2 + ATP = 5-taurinomethyl-2-thiouridine(34) in tRNA + L-cysteinyl-[protein] + A + AMP + diphosphate + H(+)</text>
        <dbReference type="Rhea" id="RHEA:47040"/>
        <dbReference type="Rhea" id="RHEA-COMP:10131"/>
        <dbReference type="Rhea" id="RHEA-COMP:11726"/>
        <dbReference type="Rhea" id="RHEA-COMP:11732"/>
        <dbReference type="Rhea" id="RHEA-COMP:11733"/>
        <dbReference type="ChEBI" id="CHEBI:13193"/>
        <dbReference type="ChEBI" id="CHEBI:15378"/>
        <dbReference type="ChEBI" id="CHEBI:17499"/>
        <dbReference type="ChEBI" id="CHEBI:29950"/>
        <dbReference type="ChEBI" id="CHEBI:30616"/>
        <dbReference type="ChEBI" id="CHEBI:33019"/>
        <dbReference type="ChEBI" id="CHEBI:61963"/>
        <dbReference type="ChEBI" id="CHEBI:87171"/>
        <dbReference type="ChEBI" id="CHEBI:87172"/>
        <dbReference type="ChEBI" id="CHEBI:456215"/>
        <dbReference type="EC" id="2.8.1.14"/>
    </reaction>
</comment>
<evidence type="ECO:0000256" key="8">
    <source>
        <dbReference type="ARBA" id="ARBA00022840"/>
    </source>
</evidence>
<dbReference type="EMBL" id="BTGD01000011">
    <property type="protein sequence ID" value="GMM57264.1"/>
    <property type="molecule type" value="Genomic_DNA"/>
</dbReference>
<evidence type="ECO:0000259" key="13">
    <source>
        <dbReference type="Pfam" id="PF20259"/>
    </source>
</evidence>
<evidence type="ECO:0000256" key="7">
    <source>
        <dbReference type="ARBA" id="ARBA00022741"/>
    </source>
</evidence>
<dbReference type="PANTHER" id="PTHR11933">
    <property type="entry name" value="TRNA 5-METHYLAMINOMETHYL-2-THIOURIDYLATE -METHYLTRANSFERASE"/>
    <property type="match status" value="1"/>
</dbReference>
<dbReference type="GO" id="GO:0002143">
    <property type="term" value="P:tRNA wobble position uridine thiolation"/>
    <property type="evidence" value="ECO:0007669"/>
    <property type="project" value="TreeGrafter"/>
</dbReference>
<dbReference type="AlphaFoldDB" id="A0AAV5S091"/>
<dbReference type="Pfam" id="PF20258">
    <property type="entry name" value="tRNA_Me_trans_C"/>
    <property type="match status" value="1"/>
</dbReference>
<dbReference type="Gene3D" id="3.40.50.620">
    <property type="entry name" value="HUPs"/>
    <property type="match status" value="1"/>
</dbReference>
<dbReference type="PANTHER" id="PTHR11933:SF5">
    <property type="entry name" value="MITOCHONDRIAL TRNA-SPECIFIC 2-THIOURIDYLASE 1"/>
    <property type="match status" value="1"/>
</dbReference>
<dbReference type="SUPFAM" id="SSF52402">
    <property type="entry name" value="Adenine nucleotide alpha hydrolases-like"/>
    <property type="match status" value="1"/>
</dbReference>
<dbReference type="FunFam" id="3.40.50.620:FF:000115">
    <property type="entry name" value="tRNA-specific 2-thiouridylase MnmA"/>
    <property type="match status" value="1"/>
</dbReference>
<keyword evidence="5" id="KW-0808">Transferase</keyword>
<accession>A0AAV5S091</accession>
<dbReference type="Pfam" id="PF03054">
    <property type="entry name" value="tRNA_Me_trans"/>
    <property type="match status" value="1"/>
</dbReference>
<keyword evidence="4" id="KW-0820">tRNA-binding</keyword>
<dbReference type="CDD" id="cd01998">
    <property type="entry name" value="MnmA_TRMU-like"/>
    <property type="match status" value="1"/>
</dbReference>
<evidence type="ECO:0000256" key="1">
    <source>
        <dbReference type="ARBA" id="ARBA00003986"/>
    </source>
</evidence>
<dbReference type="InterPro" id="IPR023382">
    <property type="entry name" value="MnmA-like_central_sf"/>
</dbReference>
<dbReference type="GO" id="GO:0000049">
    <property type="term" value="F:tRNA binding"/>
    <property type="evidence" value="ECO:0007669"/>
    <property type="project" value="UniProtKB-KW"/>
</dbReference>
<evidence type="ECO:0000256" key="11">
    <source>
        <dbReference type="ARBA" id="ARBA00049564"/>
    </source>
</evidence>
<keyword evidence="8" id="KW-0067">ATP-binding</keyword>
<evidence type="ECO:0000259" key="12">
    <source>
        <dbReference type="Pfam" id="PF20258"/>
    </source>
</evidence>
<evidence type="ECO:0000256" key="9">
    <source>
        <dbReference type="ARBA" id="ARBA00022884"/>
    </source>
</evidence>
<protein>
    <recommendedName>
        <fullName evidence="3">tRNA-5-taurinomethyluridine 2-sulfurtransferase</fullName>
        <ecNumber evidence="3">2.8.1.14</ecNumber>
    </recommendedName>
</protein>
<dbReference type="Gene3D" id="2.40.30.10">
    <property type="entry name" value="Translation factors"/>
    <property type="match status" value="1"/>
</dbReference>
<keyword evidence="15" id="KW-1185">Reference proteome</keyword>
<dbReference type="GO" id="GO:0005739">
    <property type="term" value="C:mitochondrion"/>
    <property type="evidence" value="ECO:0007669"/>
    <property type="project" value="TreeGrafter"/>
</dbReference>
<evidence type="ECO:0000256" key="5">
    <source>
        <dbReference type="ARBA" id="ARBA00022679"/>
    </source>
</evidence>
<keyword evidence="9" id="KW-0694">RNA-binding</keyword>
<proteinExistence type="inferred from homology"/>
<dbReference type="InterPro" id="IPR004506">
    <property type="entry name" value="MnmA-like"/>
</dbReference>
<evidence type="ECO:0000256" key="2">
    <source>
        <dbReference type="ARBA" id="ARBA00006191"/>
    </source>
</evidence>
<dbReference type="Pfam" id="PF20259">
    <property type="entry name" value="tRNA_Me_trans_M"/>
    <property type="match status" value="1"/>
</dbReference>
<evidence type="ECO:0000256" key="10">
    <source>
        <dbReference type="ARBA" id="ARBA00023157"/>
    </source>
</evidence>
<dbReference type="NCBIfam" id="TIGR00420">
    <property type="entry name" value="trmU"/>
    <property type="match status" value="1"/>
</dbReference>
<dbReference type="Proteomes" id="UP001377567">
    <property type="component" value="Unassembled WGS sequence"/>
</dbReference>
<evidence type="ECO:0000256" key="4">
    <source>
        <dbReference type="ARBA" id="ARBA00022555"/>
    </source>
</evidence>
<dbReference type="EC" id="2.8.1.14" evidence="3"/>
<keyword evidence="7" id="KW-0547">Nucleotide-binding</keyword>
<evidence type="ECO:0000256" key="6">
    <source>
        <dbReference type="ARBA" id="ARBA00022694"/>
    </source>
</evidence>
<dbReference type="GO" id="GO:0005524">
    <property type="term" value="F:ATP binding"/>
    <property type="evidence" value="ECO:0007669"/>
    <property type="project" value="UniProtKB-KW"/>
</dbReference>
<dbReference type="InterPro" id="IPR046884">
    <property type="entry name" value="MnmA-like_central"/>
</dbReference>
<sequence length="421" mass="46250">MLSALERYGALAAKRISSLPPGLVQATPGRFDRIVIALSSGVDSSTCAALYASHPHAELVYMRNWNHNQGDAPPERCDEQDWKDAQRVAAHVNLPLRQLNFEREYWQDVFEAMLAGYERGATPNPDVLCNRHVKFGALRAQLDAEYGAGNYWLVTGHYARVLQKESRTSLLHAVDTHKDQSYYLAQVKRGALARTLLPLGHLLKPEVRALAQELALPTATKRDSQGICFVENSQGAGRFRDFLQEYLPPTPGAIVTPDGKQWATHGGLWTHTLGQRVGGGLSLPQGSPEYRGTWYVAEKRVQENELVIVRGRDNPALYRESVAVRSFEPLGLDGAQFAERISTALAGGTLYMQYRSLQTPAQVLKCTVDNNTTDNDVSVNLTMAEPQRAMAVGQYCCLYDGEEVLGSGPISATAGGPEPAM</sequence>
<feature type="domain" description="tRNA-specific 2-thiouridylase MnmA-like C-terminal" evidence="12">
    <location>
        <begin position="350"/>
        <end position="410"/>
    </location>
</feature>
<evidence type="ECO:0000313" key="14">
    <source>
        <dbReference type="EMBL" id="GMM57264.1"/>
    </source>
</evidence>